<dbReference type="PROSITE" id="PS50893">
    <property type="entry name" value="ABC_TRANSPORTER_2"/>
    <property type="match status" value="2"/>
</dbReference>
<gene>
    <name evidence="7" type="ORF">FA014_02400</name>
</gene>
<keyword evidence="2" id="KW-0813">Transport</keyword>
<feature type="region of interest" description="Disordered" evidence="5">
    <location>
        <begin position="137"/>
        <end position="175"/>
    </location>
</feature>
<evidence type="ECO:0000256" key="3">
    <source>
        <dbReference type="ARBA" id="ARBA00022741"/>
    </source>
</evidence>
<dbReference type="PANTHER" id="PTHR43776:SF7">
    <property type="entry name" value="D,D-DIPEPTIDE TRANSPORT ATP-BINDING PROTEIN DDPF-RELATED"/>
    <property type="match status" value="1"/>
</dbReference>
<feature type="domain" description="ABC transporter" evidence="6">
    <location>
        <begin position="19"/>
        <end position="305"/>
    </location>
</feature>
<dbReference type="InterPro" id="IPR003593">
    <property type="entry name" value="AAA+_ATPase"/>
</dbReference>
<comment type="similarity">
    <text evidence="1">Belongs to the ABC transporter superfamily.</text>
</comment>
<protein>
    <submittedName>
        <fullName evidence="7">ABC transporter ATP-binding protein</fullName>
    </submittedName>
</protein>
<dbReference type="OrthoDB" id="4008250at2"/>
<reference evidence="7 8" key="1">
    <citation type="submission" date="2019-05" db="EMBL/GenBank/DDBJ databases">
        <title>Genome sequence of Cellulomonas hominis strain CS1.</title>
        <authorList>
            <person name="Belmont J."/>
            <person name="Maclea K.S."/>
        </authorList>
    </citation>
    <scope>NUCLEOTIDE SEQUENCE [LARGE SCALE GENOMIC DNA]</scope>
    <source>
        <strain evidence="7 8">CS1</strain>
    </source>
</reference>
<keyword evidence="3" id="KW-0547">Nucleotide-binding</keyword>
<comment type="caution">
    <text evidence="7">The sequence shown here is derived from an EMBL/GenBank/DDBJ whole genome shotgun (WGS) entry which is preliminary data.</text>
</comment>
<dbReference type="SUPFAM" id="SSF52540">
    <property type="entry name" value="P-loop containing nucleoside triphosphate hydrolases"/>
    <property type="match status" value="2"/>
</dbReference>
<dbReference type="InterPro" id="IPR027417">
    <property type="entry name" value="P-loop_NTPase"/>
</dbReference>
<dbReference type="InterPro" id="IPR050319">
    <property type="entry name" value="ABC_transp_ATP-bind"/>
</dbReference>
<evidence type="ECO:0000313" key="8">
    <source>
        <dbReference type="Proteomes" id="UP000308121"/>
    </source>
</evidence>
<dbReference type="PROSITE" id="PS00211">
    <property type="entry name" value="ABC_TRANSPORTER_1"/>
    <property type="match status" value="2"/>
</dbReference>
<evidence type="ECO:0000256" key="1">
    <source>
        <dbReference type="ARBA" id="ARBA00005417"/>
    </source>
</evidence>
<evidence type="ECO:0000313" key="7">
    <source>
        <dbReference type="EMBL" id="TKR27056.1"/>
    </source>
</evidence>
<feature type="domain" description="ABC transporter" evidence="6">
    <location>
        <begin position="325"/>
        <end position="570"/>
    </location>
</feature>
<proteinExistence type="inferred from homology"/>
<dbReference type="InterPro" id="IPR017871">
    <property type="entry name" value="ABC_transporter-like_CS"/>
</dbReference>
<evidence type="ECO:0000256" key="4">
    <source>
        <dbReference type="ARBA" id="ARBA00022840"/>
    </source>
</evidence>
<accession>A0A7Z8K3U0</accession>
<evidence type="ECO:0000256" key="2">
    <source>
        <dbReference type="ARBA" id="ARBA00022448"/>
    </source>
</evidence>
<dbReference type="GO" id="GO:0055085">
    <property type="term" value="P:transmembrane transport"/>
    <property type="evidence" value="ECO:0007669"/>
    <property type="project" value="UniProtKB-ARBA"/>
</dbReference>
<dbReference type="InterPro" id="IPR003439">
    <property type="entry name" value="ABC_transporter-like_ATP-bd"/>
</dbReference>
<organism evidence="7 8">
    <name type="scientific">Cellulomonas hominis</name>
    <dbReference type="NCBI Taxonomy" id="156981"/>
    <lineage>
        <taxon>Bacteria</taxon>
        <taxon>Bacillati</taxon>
        <taxon>Actinomycetota</taxon>
        <taxon>Actinomycetes</taxon>
        <taxon>Micrococcales</taxon>
        <taxon>Cellulomonadaceae</taxon>
        <taxon>Cellulomonas</taxon>
    </lineage>
</organism>
<dbReference type="Proteomes" id="UP000308121">
    <property type="component" value="Unassembled WGS sequence"/>
</dbReference>
<sequence length="575" mass="58968">MPAAGAEAGVSPDGEAPVLDVAGLRVAFPRGGEVLHGVDLRVAAGECVAVVGGSGAGKSVLARTLVGLAGEGARADVRADRLALLGRDALAFSARDWRAARGRDVGLVLQDALGSLDPLRTVGAEVGEALAVRRPGAARRPRLPFPTGSARHRPIDQGATGRSGGDPAAPGARVPRVERAERVIAALDEAGLPDPAVRARQRPGELSGGMRQRALIASAVVARPPLLVADEPTTALDATVAARVLALLGELRDAGTAVVLVTHDLGAVARVADRVVVLRDGRVVEEGTTAAVLGAPRETYTRELVAAARLGDGPGAVAEPGPPVLEGRGLRRAFPLPGGGSVTAVDAVDVVVRAGEAVGLVGESGSGKTTLARLLLAADAPDAGEVLLDGRPWSALPERDRRALRPGVRLVPQDPLGSVDPRLTVRAVLRAALATAPHPPARADRDAAAAALLAGVHLPVEVLDRRPRTLSGGQRQRVAIARALASGPRVLLLDEPVSALDVQVQAAVLDLLVELRRDTGVAMVLVSHDLGVIRRVCDRVLVMSGGRVVEQGPVPEVFGAPAHPVTRDLLAARAV</sequence>
<dbReference type="Gene3D" id="3.40.50.300">
    <property type="entry name" value="P-loop containing nucleotide triphosphate hydrolases"/>
    <property type="match status" value="2"/>
</dbReference>
<dbReference type="SMART" id="SM00382">
    <property type="entry name" value="AAA"/>
    <property type="match status" value="2"/>
</dbReference>
<dbReference type="Pfam" id="PF00005">
    <property type="entry name" value="ABC_tran"/>
    <property type="match status" value="2"/>
</dbReference>
<dbReference type="EMBL" id="SZYE01000008">
    <property type="protein sequence ID" value="TKR27056.1"/>
    <property type="molecule type" value="Genomic_DNA"/>
</dbReference>
<name>A0A7Z8K3U0_9CELL</name>
<dbReference type="CDD" id="cd03257">
    <property type="entry name" value="ABC_NikE_OppD_transporters"/>
    <property type="match status" value="1"/>
</dbReference>
<evidence type="ECO:0000256" key="5">
    <source>
        <dbReference type="SAM" id="MobiDB-lite"/>
    </source>
</evidence>
<dbReference type="AlphaFoldDB" id="A0A7Z8K3U0"/>
<dbReference type="GO" id="GO:0005524">
    <property type="term" value="F:ATP binding"/>
    <property type="evidence" value="ECO:0007669"/>
    <property type="project" value="UniProtKB-KW"/>
</dbReference>
<dbReference type="PANTHER" id="PTHR43776">
    <property type="entry name" value="TRANSPORT ATP-BINDING PROTEIN"/>
    <property type="match status" value="1"/>
</dbReference>
<evidence type="ECO:0000259" key="6">
    <source>
        <dbReference type="PROSITE" id="PS50893"/>
    </source>
</evidence>
<dbReference type="GO" id="GO:0016887">
    <property type="term" value="F:ATP hydrolysis activity"/>
    <property type="evidence" value="ECO:0007669"/>
    <property type="project" value="InterPro"/>
</dbReference>
<keyword evidence="4 7" id="KW-0067">ATP-binding</keyword>